<dbReference type="SUPFAM" id="SSF56300">
    <property type="entry name" value="Metallo-dependent phosphatases"/>
    <property type="match status" value="1"/>
</dbReference>
<feature type="chain" id="PRO_5044096798" evidence="3">
    <location>
        <begin position="21"/>
        <end position="280"/>
    </location>
</feature>
<dbReference type="GO" id="GO:0008758">
    <property type="term" value="F:UDP-2,3-diacylglucosamine hydrolase activity"/>
    <property type="evidence" value="ECO:0007669"/>
    <property type="project" value="TreeGrafter"/>
</dbReference>
<dbReference type="RefSeq" id="WP_147804527.1">
    <property type="nucleotide sequence ID" value="NZ_CP144914.1"/>
</dbReference>
<organism evidence="5 6">
    <name type="scientific">Alkalicoccus halolimnae</name>
    <dbReference type="NCBI Taxonomy" id="1667239"/>
    <lineage>
        <taxon>Bacteria</taxon>
        <taxon>Bacillati</taxon>
        <taxon>Bacillota</taxon>
        <taxon>Bacilli</taxon>
        <taxon>Bacillales</taxon>
        <taxon>Bacillaceae</taxon>
        <taxon>Alkalicoccus</taxon>
    </lineage>
</organism>
<proteinExistence type="predicted"/>
<dbReference type="GO" id="GO:0009245">
    <property type="term" value="P:lipid A biosynthetic process"/>
    <property type="evidence" value="ECO:0007669"/>
    <property type="project" value="TreeGrafter"/>
</dbReference>
<reference evidence="5 6" key="1">
    <citation type="submission" date="2024-01" db="EMBL/GenBank/DDBJ databases">
        <title>Complete Genome Sequence of Alkalicoccus halolimnae BZ-SZ-XJ29T, a Moderately Halophilic Bacterium Isolated from a Salt Lake.</title>
        <authorList>
            <person name="Zhao B."/>
        </authorList>
    </citation>
    <scope>NUCLEOTIDE SEQUENCE [LARGE SCALE GENOMIC DNA]</scope>
    <source>
        <strain evidence="5 6">BZ-SZ-XJ29</strain>
    </source>
</reference>
<evidence type="ECO:0000259" key="4">
    <source>
        <dbReference type="Pfam" id="PF00149"/>
    </source>
</evidence>
<dbReference type="AlphaFoldDB" id="A0A5C7F522"/>
<evidence type="ECO:0000256" key="1">
    <source>
        <dbReference type="ARBA" id="ARBA00022723"/>
    </source>
</evidence>
<evidence type="ECO:0000313" key="5">
    <source>
        <dbReference type="EMBL" id="WWD80190.1"/>
    </source>
</evidence>
<dbReference type="OrthoDB" id="9780884at2"/>
<gene>
    <name evidence="5" type="ORF">FTX54_001060</name>
</gene>
<feature type="signal peptide" evidence="3">
    <location>
        <begin position="1"/>
        <end position="20"/>
    </location>
</feature>
<dbReference type="Pfam" id="PF00149">
    <property type="entry name" value="Metallophos"/>
    <property type="match status" value="1"/>
</dbReference>
<dbReference type="Gene3D" id="3.60.21.10">
    <property type="match status" value="1"/>
</dbReference>
<dbReference type="GO" id="GO:0016020">
    <property type="term" value="C:membrane"/>
    <property type="evidence" value="ECO:0007669"/>
    <property type="project" value="GOC"/>
</dbReference>
<dbReference type="KEGG" id="ahal:FTX54_001060"/>
<dbReference type="GO" id="GO:0046872">
    <property type="term" value="F:metal ion binding"/>
    <property type="evidence" value="ECO:0007669"/>
    <property type="project" value="UniProtKB-KW"/>
</dbReference>
<dbReference type="CDD" id="cd07385">
    <property type="entry name" value="MPP_YkuE_C"/>
    <property type="match status" value="1"/>
</dbReference>
<evidence type="ECO:0000313" key="6">
    <source>
        <dbReference type="Proteomes" id="UP000321816"/>
    </source>
</evidence>
<dbReference type="PANTHER" id="PTHR31302">
    <property type="entry name" value="TRANSMEMBRANE PROTEIN WITH METALLOPHOSPHOESTERASE DOMAIN-RELATED"/>
    <property type="match status" value="1"/>
</dbReference>
<dbReference type="PANTHER" id="PTHR31302:SF31">
    <property type="entry name" value="PHOSPHODIESTERASE YAEI"/>
    <property type="match status" value="1"/>
</dbReference>
<sequence>MKKKAVITACSLLLLTGVGAFFVYVQNNALTTSEHTLQLNGAAGDFGGFTIIHLSDLHGKSFGKEQRTLVKRVEAEKPDMILFTGDLIDSNRGGADAALTLMDKMTDLAPVYFVNGNHEWQAGNWDMLKQRLQETGVRVLSNQSETIKAGEETIRVAGIEDPASGSESYPQRAVTEENIKEVMNEEEKEPVILLAHRPENFSLYTAKEFDLVLSGHAHGGQFRLPIAGGLIAPDQGFLPSYTSGAYEESGTTMIVSRGLGNSVIPIRVFNRPEVVKITLE</sequence>
<dbReference type="InterPro" id="IPR004843">
    <property type="entry name" value="Calcineurin-like_PHP"/>
</dbReference>
<protein>
    <submittedName>
        <fullName evidence="5">Metallophosphoesterase</fullName>
    </submittedName>
</protein>
<accession>A0A5C7F522</accession>
<dbReference type="InterPro" id="IPR051158">
    <property type="entry name" value="Metallophosphoesterase_sf"/>
</dbReference>
<dbReference type="Proteomes" id="UP000321816">
    <property type="component" value="Chromosome"/>
</dbReference>
<keyword evidence="6" id="KW-1185">Reference proteome</keyword>
<name>A0A5C7F522_9BACI</name>
<keyword evidence="2" id="KW-0378">Hydrolase</keyword>
<dbReference type="EMBL" id="CP144914">
    <property type="protein sequence ID" value="WWD80190.1"/>
    <property type="molecule type" value="Genomic_DNA"/>
</dbReference>
<keyword evidence="3" id="KW-0732">Signal</keyword>
<dbReference type="InterPro" id="IPR029052">
    <property type="entry name" value="Metallo-depent_PP-like"/>
</dbReference>
<evidence type="ECO:0000256" key="2">
    <source>
        <dbReference type="ARBA" id="ARBA00022801"/>
    </source>
</evidence>
<keyword evidence="1" id="KW-0479">Metal-binding</keyword>
<feature type="domain" description="Calcineurin-like phosphoesterase" evidence="4">
    <location>
        <begin position="50"/>
        <end position="219"/>
    </location>
</feature>
<evidence type="ECO:0000256" key="3">
    <source>
        <dbReference type="SAM" id="SignalP"/>
    </source>
</evidence>